<dbReference type="GeneTree" id="ENSGT00940000176837"/>
<dbReference type="AlphaFoldDB" id="A0A669CI98"/>
<dbReference type="Ensembl" id="ENSONIT00000090944.1">
    <property type="protein sequence ID" value="ENSONIP00000047089.1"/>
    <property type="gene ID" value="ENSONIG00000029104.1"/>
</dbReference>
<keyword evidence="3" id="KW-1185">Reference proteome</keyword>
<dbReference type="InterPro" id="IPR016186">
    <property type="entry name" value="C-type_lectin-like/link_sf"/>
</dbReference>
<reference evidence="2" key="2">
    <citation type="submission" date="2025-08" db="UniProtKB">
        <authorList>
            <consortium name="Ensembl"/>
        </authorList>
    </citation>
    <scope>IDENTIFICATION</scope>
</reference>
<feature type="domain" description="C-type lectin" evidence="1">
    <location>
        <begin position="46"/>
        <end position="130"/>
    </location>
</feature>
<dbReference type="InterPro" id="IPR001304">
    <property type="entry name" value="C-type_lectin-like"/>
</dbReference>
<protein>
    <recommendedName>
        <fullName evidence="1">C-type lectin domain-containing protein</fullName>
    </recommendedName>
</protein>
<accession>A0A669CI98</accession>
<dbReference type="PANTHER" id="PTHR45784">
    <property type="entry name" value="C-TYPE LECTIN DOMAIN FAMILY 20 MEMBER A-RELATED"/>
    <property type="match status" value="1"/>
</dbReference>
<dbReference type="InParanoid" id="A0A669CI98"/>
<dbReference type="Pfam" id="PF00059">
    <property type="entry name" value="Lectin_C"/>
    <property type="match status" value="1"/>
</dbReference>
<dbReference type="Proteomes" id="UP000005207">
    <property type="component" value="Linkage group LG23"/>
</dbReference>
<name>A0A669CI98_ORENI</name>
<evidence type="ECO:0000313" key="2">
    <source>
        <dbReference type="Ensembl" id="ENSONIP00000047089.1"/>
    </source>
</evidence>
<dbReference type="PROSITE" id="PS50041">
    <property type="entry name" value="C_TYPE_LECTIN_2"/>
    <property type="match status" value="1"/>
</dbReference>
<evidence type="ECO:0000259" key="1">
    <source>
        <dbReference type="PROSITE" id="PS50041"/>
    </source>
</evidence>
<dbReference type="InterPro" id="IPR016187">
    <property type="entry name" value="CTDL_fold"/>
</dbReference>
<sequence>VTKFIHYFNKRLTPADSLIGFLIYSGCLQKNGWNDANAQDNKTFFCYHAVVVEEEKTWEEALEYCREHHDDLASVASETEMLLIQRELKKHNSTEHVWIGLHFFSLVGQAGWLWVDRQEMDYESCVKLCWTFGLTQLRVLTLDIYCIYKKHSCVCVFWLGSVRLPGYVA</sequence>
<reference evidence="2" key="3">
    <citation type="submission" date="2025-09" db="UniProtKB">
        <authorList>
            <consortium name="Ensembl"/>
        </authorList>
    </citation>
    <scope>IDENTIFICATION</scope>
</reference>
<gene>
    <name evidence="2" type="primary">LOC109197040</name>
</gene>
<organism evidence="2 3">
    <name type="scientific">Oreochromis niloticus</name>
    <name type="common">Nile tilapia</name>
    <name type="synonym">Tilapia nilotica</name>
    <dbReference type="NCBI Taxonomy" id="8128"/>
    <lineage>
        <taxon>Eukaryota</taxon>
        <taxon>Metazoa</taxon>
        <taxon>Chordata</taxon>
        <taxon>Craniata</taxon>
        <taxon>Vertebrata</taxon>
        <taxon>Euteleostomi</taxon>
        <taxon>Actinopterygii</taxon>
        <taxon>Neopterygii</taxon>
        <taxon>Teleostei</taxon>
        <taxon>Neoteleostei</taxon>
        <taxon>Acanthomorphata</taxon>
        <taxon>Ovalentaria</taxon>
        <taxon>Cichlomorphae</taxon>
        <taxon>Cichliformes</taxon>
        <taxon>Cichlidae</taxon>
        <taxon>African cichlids</taxon>
        <taxon>Pseudocrenilabrinae</taxon>
        <taxon>Oreochromini</taxon>
        <taxon>Oreochromis</taxon>
    </lineage>
</organism>
<dbReference type="SMART" id="SM00034">
    <property type="entry name" value="CLECT"/>
    <property type="match status" value="1"/>
</dbReference>
<dbReference type="Gene3D" id="3.10.100.10">
    <property type="entry name" value="Mannose-Binding Protein A, subunit A"/>
    <property type="match status" value="1"/>
</dbReference>
<dbReference type="SUPFAM" id="SSF56436">
    <property type="entry name" value="C-type lectin-like"/>
    <property type="match status" value="1"/>
</dbReference>
<evidence type="ECO:0000313" key="3">
    <source>
        <dbReference type="Proteomes" id="UP000005207"/>
    </source>
</evidence>
<proteinExistence type="predicted"/>
<reference evidence="3" key="1">
    <citation type="submission" date="2012-01" db="EMBL/GenBank/DDBJ databases">
        <title>The Genome Sequence of Oreochromis niloticus (Nile Tilapia).</title>
        <authorList>
            <consortium name="Broad Institute Genome Assembly Team"/>
            <consortium name="Broad Institute Sequencing Platform"/>
            <person name="Di Palma F."/>
            <person name="Johnson J."/>
            <person name="Lander E.S."/>
            <person name="Lindblad-Toh K."/>
        </authorList>
    </citation>
    <scope>NUCLEOTIDE SEQUENCE [LARGE SCALE GENOMIC DNA]</scope>
</reference>
<dbReference type="PANTHER" id="PTHR45784:SF8">
    <property type="entry name" value="C-TYPE MANNOSE RECEPTOR 2-RELATED"/>
    <property type="match status" value="1"/>
</dbReference>